<evidence type="ECO:0000313" key="3">
    <source>
        <dbReference type="Proteomes" id="UP001420932"/>
    </source>
</evidence>
<dbReference type="EMBL" id="JBBNAF010000009">
    <property type="protein sequence ID" value="KAK9113651.1"/>
    <property type="molecule type" value="Genomic_DNA"/>
</dbReference>
<accession>A0AAP0NRG4</accession>
<keyword evidence="3" id="KW-1185">Reference proteome</keyword>
<sequence length="95" mass="9973">MAASSDSDSGGCGGNNGVGRRDRGWRVAWCRSLGWISARFGANLADMVIAGGRSGTGGESAQWRWQMSDQGPTAIWWVTDAGGSGTRTPRSGRPK</sequence>
<reference evidence="2 3" key="1">
    <citation type="submission" date="2024-01" db="EMBL/GenBank/DDBJ databases">
        <title>Genome assemblies of Stephania.</title>
        <authorList>
            <person name="Yang L."/>
        </authorList>
    </citation>
    <scope>NUCLEOTIDE SEQUENCE [LARGE SCALE GENOMIC DNA]</scope>
    <source>
        <strain evidence="2">YNDBR</strain>
        <tissue evidence="2">Leaf</tissue>
    </source>
</reference>
<feature type="region of interest" description="Disordered" evidence="1">
    <location>
        <begin position="1"/>
        <end position="21"/>
    </location>
</feature>
<organism evidence="2 3">
    <name type="scientific">Stephania yunnanensis</name>
    <dbReference type="NCBI Taxonomy" id="152371"/>
    <lineage>
        <taxon>Eukaryota</taxon>
        <taxon>Viridiplantae</taxon>
        <taxon>Streptophyta</taxon>
        <taxon>Embryophyta</taxon>
        <taxon>Tracheophyta</taxon>
        <taxon>Spermatophyta</taxon>
        <taxon>Magnoliopsida</taxon>
        <taxon>Ranunculales</taxon>
        <taxon>Menispermaceae</taxon>
        <taxon>Menispermoideae</taxon>
        <taxon>Cissampelideae</taxon>
        <taxon>Stephania</taxon>
    </lineage>
</organism>
<dbReference type="Proteomes" id="UP001420932">
    <property type="component" value="Unassembled WGS sequence"/>
</dbReference>
<gene>
    <name evidence="2" type="ORF">Syun_020448</name>
</gene>
<evidence type="ECO:0000313" key="2">
    <source>
        <dbReference type="EMBL" id="KAK9113651.1"/>
    </source>
</evidence>
<evidence type="ECO:0000256" key="1">
    <source>
        <dbReference type="SAM" id="MobiDB-lite"/>
    </source>
</evidence>
<proteinExistence type="predicted"/>
<protein>
    <submittedName>
        <fullName evidence="2">Uncharacterized protein</fullName>
    </submittedName>
</protein>
<comment type="caution">
    <text evidence="2">The sequence shown here is derived from an EMBL/GenBank/DDBJ whole genome shotgun (WGS) entry which is preliminary data.</text>
</comment>
<name>A0AAP0NRG4_9MAGN</name>
<dbReference type="AlphaFoldDB" id="A0AAP0NRG4"/>